<organism evidence="2 3">
    <name type="scientific">Coniophora puteana (strain RWD-64-598)</name>
    <name type="common">Brown rot fungus</name>
    <dbReference type="NCBI Taxonomy" id="741705"/>
    <lineage>
        <taxon>Eukaryota</taxon>
        <taxon>Fungi</taxon>
        <taxon>Dikarya</taxon>
        <taxon>Basidiomycota</taxon>
        <taxon>Agaricomycotina</taxon>
        <taxon>Agaricomycetes</taxon>
        <taxon>Agaricomycetidae</taxon>
        <taxon>Boletales</taxon>
        <taxon>Coniophorineae</taxon>
        <taxon>Coniophoraceae</taxon>
        <taxon>Coniophora</taxon>
    </lineage>
</organism>
<dbReference type="GeneID" id="19203201"/>
<reference evidence="3" key="1">
    <citation type="journal article" date="2012" name="Science">
        <title>The Paleozoic origin of enzymatic lignin decomposition reconstructed from 31 fungal genomes.</title>
        <authorList>
            <person name="Floudas D."/>
            <person name="Binder M."/>
            <person name="Riley R."/>
            <person name="Barry K."/>
            <person name="Blanchette R.A."/>
            <person name="Henrissat B."/>
            <person name="Martinez A.T."/>
            <person name="Otillar R."/>
            <person name="Spatafora J.W."/>
            <person name="Yadav J.S."/>
            <person name="Aerts A."/>
            <person name="Benoit I."/>
            <person name="Boyd A."/>
            <person name="Carlson A."/>
            <person name="Copeland A."/>
            <person name="Coutinho P.M."/>
            <person name="de Vries R.P."/>
            <person name="Ferreira P."/>
            <person name="Findley K."/>
            <person name="Foster B."/>
            <person name="Gaskell J."/>
            <person name="Glotzer D."/>
            <person name="Gorecki P."/>
            <person name="Heitman J."/>
            <person name="Hesse C."/>
            <person name="Hori C."/>
            <person name="Igarashi K."/>
            <person name="Jurgens J.A."/>
            <person name="Kallen N."/>
            <person name="Kersten P."/>
            <person name="Kohler A."/>
            <person name="Kuees U."/>
            <person name="Kumar T.K.A."/>
            <person name="Kuo A."/>
            <person name="LaButti K."/>
            <person name="Larrondo L.F."/>
            <person name="Lindquist E."/>
            <person name="Ling A."/>
            <person name="Lombard V."/>
            <person name="Lucas S."/>
            <person name="Lundell T."/>
            <person name="Martin R."/>
            <person name="McLaughlin D.J."/>
            <person name="Morgenstern I."/>
            <person name="Morin E."/>
            <person name="Murat C."/>
            <person name="Nagy L.G."/>
            <person name="Nolan M."/>
            <person name="Ohm R.A."/>
            <person name="Patyshakuliyeva A."/>
            <person name="Rokas A."/>
            <person name="Ruiz-Duenas F.J."/>
            <person name="Sabat G."/>
            <person name="Salamov A."/>
            <person name="Samejima M."/>
            <person name="Schmutz J."/>
            <person name="Slot J.C."/>
            <person name="St John F."/>
            <person name="Stenlid J."/>
            <person name="Sun H."/>
            <person name="Sun S."/>
            <person name="Syed K."/>
            <person name="Tsang A."/>
            <person name="Wiebenga A."/>
            <person name="Young D."/>
            <person name="Pisabarro A."/>
            <person name="Eastwood D.C."/>
            <person name="Martin F."/>
            <person name="Cullen D."/>
            <person name="Grigoriev I.V."/>
            <person name="Hibbett D.S."/>
        </authorList>
    </citation>
    <scope>NUCLEOTIDE SEQUENCE [LARGE SCALE GENOMIC DNA]</scope>
    <source>
        <strain evidence="3">RWD-64-598 SS2</strain>
    </source>
</reference>
<keyword evidence="3" id="KW-1185">Reference proteome</keyword>
<proteinExistence type="predicted"/>
<sequence>MSPSTFIYVSEEEKQDTATAGKAIAAIAILALVIILVLYFARVFTGRPSILCRLPATSDACLSFLHTQSSVELHTEGPKPGLTLAARSFPLVAAPGAVVHAPRCAATVPPYGLDLCDPKLSPDYGAEVARSASIGSPSGSTTFRSSGGSDVALSPISMAATPVQYPANVYHAATSRAV</sequence>
<keyword evidence="1" id="KW-0812">Transmembrane</keyword>
<dbReference type="Proteomes" id="UP000053558">
    <property type="component" value="Unassembled WGS sequence"/>
</dbReference>
<accession>A0A5M3MSF2</accession>
<dbReference type="RefSeq" id="XP_007768795.1">
    <property type="nucleotide sequence ID" value="XM_007770605.1"/>
</dbReference>
<dbReference type="AlphaFoldDB" id="A0A5M3MSF2"/>
<evidence type="ECO:0000256" key="1">
    <source>
        <dbReference type="SAM" id="Phobius"/>
    </source>
</evidence>
<keyword evidence="1" id="KW-0472">Membrane</keyword>
<keyword evidence="1" id="KW-1133">Transmembrane helix</keyword>
<evidence type="ECO:0000313" key="3">
    <source>
        <dbReference type="Proteomes" id="UP000053558"/>
    </source>
</evidence>
<evidence type="ECO:0000313" key="2">
    <source>
        <dbReference type="EMBL" id="EIW81461.1"/>
    </source>
</evidence>
<dbReference type="KEGG" id="cput:CONPUDRAFT_154005"/>
<name>A0A5M3MSF2_CONPW</name>
<dbReference type="EMBL" id="JH711578">
    <property type="protein sequence ID" value="EIW81461.1"/>
    <property type="molecule type" value="Genomic_DNA"/>
</dbReference>
<protein>
    <submittedName>
        <fullName evidence="2">Uncharacterized protein</fullName>
    </submittedName>
</protein>
<comment type="caution">
    <text evidence="2">The sequence shown here is derived from an EMBL/GenBank/DDBJ whole genome shotgun (WGS) entry which is preliminary data.</text>
</comment>
<gene>
    <name evidence="2" type="ORF">CONPUDRAFT_154005</name>
</gene>
<feature type="transmembrane region" description="Helical" evidence="1">
    <location>
        <begin position="20"/>
        <end position="41"/>
    </location>
</feature>